<accession>A0AA41KLV1</accession>
<organism evidence="2 3">
    <name type="scientific">Haloarcula salina</name>
    <dbReference type="NCBI Taxonomy" id="1429914"/>
    <lineage>
        <taxon>Archaea</taxon>
        <taxon>Methanobacteriati</taxon>
        <taxon>Methanobacteriota</taxon>
        <taxon>Stenosarchaea group</taxon>
        <taxon>Halobacteria</taxon>
        <taxon>Halobacteriales</taxon>
        <taxon>Haloarculaceae</taxon>
        <taxon>Haloarcula</taxon>
    </lineage>
</organism>
<dbReference type="EMBL" id="JAHQXE010000005">
    <property type="protein sequence ID" value="MBV0903279.1"/>
    <property type="molecule type" value="Genomic_DNA"/>
</dbReference>
<keyword evidence="1" id="KW-0812">Transmembrane</keyword>
<dbReference type="Proteomes" id="UP001166304">
    <property type="component" value="Unassembled WGS sequence"/>
</dbReference>
<dbReference type="AlphaFoldDB" id="A0AA41KLV1"/>
<keyword evidence="1" id="KW-0472">Membrane</keyword>
<protein>
    <submittedName>
        <fullName evidence="2">Uncharacterized protein</fullName>
    </submittedName>
</protein>
<proteinExistence type="predicted"/>
<reference evidence="2" key="1">
    <citation type="submission" date="2021-06" db="EMBL/GenBank/DDBJ databases">
        <title>New haloarchaea isolates fom saline soil.</title>
        <authorList>
            <person name="Duran-Viseras A."/>
            <person name="Sanchez-Porro C.S."/>
            <person name="Ventosa A."/>
        </authorList>
    </citation>
    <scope>NUCLEOTIDE SEQUENCE</scope>
    <source>
        <strain evidence="2">JCM 18369</strain>
    </source>
</reference>
<keyword evidence="1" id="KW-1133">Transmembrane helix</keyword>
<dbReference type="RefSeq" id="WP_162414019.1">
    <property type="nucleotide sequence ID" value="NZ_JAHQXE010000005.1"/>
</dbReference>
<keyword evidence="3" id="KW-1185">Reference proteome</keyword>
<evidence type="ECO:0000313" key="2">
    <source>
        <dbReference type="EMBL" id="MBV0903279.1"/>
    </source>
</evidence>
<feature type="transmembrane region" description="Helical" evidence="1">
    <location>
        <begin position="86"/>
        <end position="107"/>
    </location>
</feature>
<comment type="caution">
    <text evidence="2">The sequence shown here is derived from an EMBL/GenBank/DDBJ whole genome shotgun (WGS) entry which is preliminary data.</text>
</comment>
<evidence type="ECO:0000256" key="1">
    <source>
        <dbReference type="SAM" id="Phobius"/>
    </source>
</evidence>
<gene>
    <name evidence="2" type="ORF">KTS37_15925</name>
</gene>
<sequence>MVVRRLLGLLVSGTNRNSNRKVRRVRRNAVEIVTRPFRTLYAIAFMTLLLGVMYTLIYDSGAAAAVDAAEGDAVAMALAFLPPLPVLALIAVAMAILVPFSMLFRGVSDENRYHR</sequence>
<evidence type="ECO:0000313" key="3">
    <source>
        <dbReference type="Proteomes" id="UP001166304"/>
    </source>
</evidence>
<feature type="transmembrane region" description="Helical" evidence="1">
    <location>
        <begin position="39"/>
        <end position="57"/>
    </location>
</feature>
<name>A0AA41KLV1_9EURY</name>